<dbReference type="Proteomes" id="UP000499080">
    <property type="component" value="Unassembled WGS sequence"/>
</dbReference>
<accession>A0A4Y2TTD3</accession>
<protein>
    <submittedName>
        <fullName evidence="1">Uncharacterized protein</fullName>
    </submittedName>
</protein>
<organism evidence="1 2">
    <name type="scientific">Araneus ventricosus</name>
    <name type="common">Orbweaver spider</name>
    <name type="synonym">Epeira ventricosa</name>
    <dbReference type="NCBI Taxonomy" id="182803"/>
    <lineage>
        <taxon>Eukaryota</taxon>
        <taxon>Metazoa</taxon>
        <taxon>Ecdysozoa</taxon>
        <taxon>Arthropoda</taxon>
        <taxon>Chelicerata</taxon>
        <taxon>Arachnida</taxon>
        <taxon>Araneae</taxon>
        <taxon>Araneomorphae</taxon>
        <taxon>Entelegynae</taxon>
        <taxon>Araneoidea</taxon>
        <taxon>Araneidae</taxon>
        <taxon>Araneus</taxon>
    </lineage>
</organism>
<proteinExistence type="predicted"/>
<dbReference type="EMBL" id="BGPR01030686">
    <property type="protein sequence ID" value="GBO03361.1"/>
    <property type="molecule type" value="Genomic_DNA"/>
</dbReference>
<reference evidence="1 2" key="1">
    <citation type="journal article" date="2019" name="Sci. Rep.">
        <title>Orb-weaving spider Araneus ventricosus genome elucidates the spidroin gene catalogue.</title>
        <authorList>
            <person name="Kono N."/>
            <person name="Nakamura H."/>
            <person name="Ohtoshi R."/>
            <person name="Moran D.A.P."/>
            <person name="Shinohara A."/>
            <person name="Yoshida Y."/>
            <person name="Fujiwara M."/>
            <person name="Mori M."/>
            <person name="Tomita M."/>
            <person name="Arakawa K."/>
        </authorList>
    </citation>
    <scope>NUCLEOTIDE SEQUENCE [LARGE SCALE GENOMIC DNA]</scope>
</reference>
<comment type="caution">
    <text evidence="1">The sequence shown here is derived from an EMBL/GenBank/DDBJ whole genome shotgun (WGS) entry which is preliminary data.</text>
</comment>
<dbReference type="AlphaFoldDB" id="A0A4Y2TTD3"/>
<evidence type="ECO:0000313" key="2">
    <source>
        <dbReference type="Proteomes" id="UP000499080"/>
    </source>
</evidence>
<sequence length="349" mass="39743">MQVPSILQLRHPVLKSFSERNHQIFLQLRHQSSKSFQSRCHTIFCSSSDISLQIVSERVPYNFCSSDIIFKIIRTCHTILQLRHQNLQNRFRAGTIKFCSSDISLQNRFRAGAPSNFLQLEHVSLQNRFGENKFFARTSVFKKSFQCRCHQIFAALQTSVFKIVSEQVPSNFCSSDIRIFKSFPERVPYNFLQLRHQSSKITFQSGIAVNFAAQTSIFKIVSEQVTIKFLNAAQTSVLKSFRGTVPSNFDADIQSSKSFQCRHTPNFATQTSVLKSFQSGTIQFFAAQTSIFKIVSGGCHQNICSSDISLQNRFQGASNFLQLNIQSSNAFQSGCHTILQLRHQSFSNR</sequence>
<gene>
    <name evidence="1" type="ORF">AVEN_147255_1</name>
</gene>
<keyword evidence="2" id="KW-1185">Reference proteome</keyword>
<name>A0A4Y2TTD3_ARAVE</name>
<evidence type="ECO:0000313" key="1">
    <source>
        <dbReference type="EMBL" id="GBO03361.1"/>
    </source>
</evidence>